<proteinExistence type="predicted"/>
<organism evidence="1 2">
    <name type="scientific">Schizopora paradoxa</name>
    <dbReference type="NCBI Taxonomy" id="27342"/>
    <lineage>
        <taxon>Eukaryota</taxon>
        <taxon>Fungi</taxon>
        <taxon>Dikarya</taxon>
        <taxon>Basidiomycota</taxon>
        <taxon>Agaricomycotina</taxon>
        <taxon>Agaricomycetes</taxon>
        <taxon>Hymenochaetales</taxon>
        <taxon>Schizoporaceae</taxon>
        <taxon>Schizopora</taxon>
    </lineage>
</organism>
<keyword evidence="2" id="KW-1185">Reference proteome</keyword>
<protein>
    <submittedName>
        <fullName evidence="1">Uncharacterized protein</fullName>
    </submittedName>
</protein>
<accession>A0A0H2R6N7</accession>
<dbReference type="AlphaFoldDB" id="A0A0H2R6N7"/>
<dbReference type="Proteomes" id="UP000053477">
    <property type="component" value="Unassembled WGS sequence"/>
</dbReference>
<name>A0A0H2R6N7_9AGAM</name>
<reference evidence="1 2" key="1">
    <citation type="submission" date="2015-04" db="EMBL/GenBank/DDBJ databases">
        <title>Complete genome sequence of Schizopora paradoxa KUC8140, a cosmopolitan wood degrader in East Asia.</title>
        <authorList>
            <consortium name="DOE Joint Genome Institute"/>
            <person name="Min B."/>
            <person name="Park H."/>
            <person name="Jang Y."/>
            <person name="Kim J.-J."/>
            <person name="Kim K.H."/>
            <person name="Pangilinan J."/>
            <person name="Lipzen A."/>
            <person name="Riley R."/>
            <person name="Grigoriev I.V."/>
            <person name="Spatafora J.W."/>
            <person name="Choi I.-G."/>
        </authorList>
    </citation>
    <scope>NUCLEOTIDE SEQUENCE [LARGE SCALE GENOMIC DNA]</scope>
    <source>
        <strain evidence="1 2">KUC8140</strain>
    </source>
</reference>
<sequence>MSRRKETGEPEVRDDHDFLVNDRQHPKTIASHQVELATRIFKSSFSLAFARPLPINEVISSHFRFASGILRNDLSAAAQVSRKAFGFKLIAAGWCRTKDLNILGSRRGLVSRPIEVHEKPIAHPVVPSISDLRRITETDWEIRRVSSFLDLLQAHLNSSSHLRSFTTFTPPINAKGLQESDRSALKLPSFKAEELVSSMGINYRPSFEGWTGFNVRIVKERILRTKELRHPPKGRHEPRIDQIRHVFTN</sequence>
<evidence type="ECO:0000313" key="1">
    <source>
        <dbReference type="EMBL" id="KLO05158.1"/>
    </source>
</evidence>
<gene>
    <name evidence="1" type="ORF">SCHPADRAFT_933754</name>
</gene>
<dbReference type="InParanoid" id="A0A0H2R6N7"/>
<dbReference type="EMBL" id="KQ086352">
    <property type="protein sequence ID" value="KLO05158.1"/>
    <property type="molecule type" value="Genomic_DNA"/>
</dbReference>
<evidence type="ECO:0000313" key="2">
    <source>
        <dbReference type="Proteomes" id="UP000053477"/>
    </source>
</evidence>